<dbReference type="Gene3D" id="3.40.50.2000">
    <property type="entry name" value="Glycogen Phosphorylase B"/>
    <property type="match status" value="2"/>
</dbReference>
<dbReference type="AlphaFoldDB" id="A0A934M9M8"/>
<comment type="caution">
    <text evidence="5">The sequence shown here is derived from an EMBL/GenBank/DDBJ whole genome shotgun (WGS) entry which is preliminary data.</text>
</comment>
<keyword evidence="1" id="KW-0328">Glycosyltransferase</keyword>
<gene>
    <name evidence="5" type="ORF">JAV76_07010</name>
</gene>
<protein>
    <submittedName>
        <fullName evidence="5">Glycosyltransferase family 4 protein</fullName>
    </submittedName>
</protein>
<dbReference type="Proteomes" id="UP000602087">
    <property type="component" value="Unassembled WGS sequence"/>
</dbReference>
<dbReference type="Pfam" id="PF13692">
    <property type="entry name" value="Glyco_trans_1_4"/>
    <property type="match status" value="1"/>
</dbReference>
<evidence type="ECO:0000313" key="6">
    <source>
        <dbReference type="Proteomes" id="UP000602087"/>
    </source>
</evidence>
<dbReference type="PANTHER" id="PTHR12526:SF636">
    <property type="entry name" value="BLL3647 PROTEIN"/>
    <property type="match status" value="1"/>
</dbReference>
<dbReference type="EMBL" id="JAEINH010000004">
    <property type="protein sequence ID" value="MBI9114760.1"/>
    <property type="molecule type" value="Genomic_DNA"/>
</dbReference>
<keyword evidence="2" id="KW-0808">Transferase</keyword>
<feature type="region of interest" description="Disordered" evidence="3">
    <location>
        <begin position="109"/>
        <end position="139"/>
    </location>
</feature>
<dbReference type="CDD" id="cd03801">
    <property type="entry name" value="GT4_PimA-like"/>
    <property type="match status" value="1"/>
</dbReference>
<keyword evidence="6" id="KW-1185">Reference proteome</keyword>
<evidence type="ECO:0000256" key="1">
    <source>
        <dbReference type="ARBA" id="ARBA00022676"/>
    </source>
</evidence>
<dbReference type="InterPro" id="IPR028098">
    <property type="entry name" value="Glyco_trans_4-like_N"/>
</dbReference>
<feature type="domain" description="Glycosyltransferase subfamily 4-like N-terminal" evidence="4">
    <location>
        <begin position="147"/>
        <end position="266"/>
    </location>
</feature>
<evidence type="ECO:0000259" key="4">
    <source>
        <dbReference type="Pfam" id="PF13439"/>
    </source>
</evidence>
<dbReference type="SUPFAM" id="SSF53756">
    <property type="entry name" value="UDP-Glycosyltransferase/glycogen phosphorylase"/>
    <property type="match status" value="1"/>
</dbReference>
<sequence length="494" mass="52816">MNHPAQQASTATRPGGRRPRVAVLVYNDCHADTRVLKSAATLAHAGADVRIFAVARPAAGYPVGVQRLDSGVVLERLPLFELARALEPAARVYRVLAGRGAPAAVGVTEDPLRDATGGPADRQAAQVGPPARPAAPASLRTPTLADRVLRSRVAKVLLKPLGAVILHSYWRHARKAVTRWGPDIVHANDGNTLQPAMALGRTLGVPYVYDSHELWTQRNVAGPRPLATVVERRIETRGIRRADAVVTVSPSIARYLQDTYGLAETPTLVRNVPPAAQATSDPADGRLRALAGLAPHHKVIAYGGRITTNRGLEETIAALAALDDDVHLVVLGYGAPAYLAALEAHATGLGVRDRMHLVGKVPSAEVSAALADADASVVFVRPTCLSYLWSLPNKLFESIHGGLPVVAADLPDTRRIVEEHGVGEVFSSDDPQEMARTIARVVAHPERYRAAARLAAGELTWEREAERLLDVYRSALGPAWHGALDPLLDREDAA</sequence>
<reference evidence="5" key="1">
    <citation type="submission" date="2020-12" db="EMBL/GenBank/DDBJ databases">
        <title>Sanguibacter suaedae sp. nov., isolated from Suaeda aralocaspica.</title>
        <authorList>
            <person name="Ma Q."/>
        </authorList>
    </citation>
    <scope>NUCLEOTIDE SEQUENCE</scope>
    <source>
        <strain evidence="5">YZGR15</strain>
    </source>
</reference>
<dbReference type="RefSeq" id="WP_198733305.1">
    <property type="nucleotide sequence ID" value="NZ_JAEINH010000004.1"/>
</dbReference>
<name>A0A934M9M8_9MICO</name>
<evidence type="ECO:0000256" key="3">
    <source>
        <dbReference type="SAM" id="MobiDB-lite"/>
    </source>
</evidence>
<dbReference type="GO" id="GO:0016757">
    <property type="term" value="F:glycosyltransferase activity"/>
    <property type="evidence" value="ECO:0007669"/>
    <property type="project" value="UniProtKB-KW"/>
</dbReference>
<accession>A0A934M9M8</accession>
<evidence type="ECO:0000256" key="2">
    <source>
        <dbReference type="ARBA" id="ARBA00022679"/>
    </source>
</evidence>
<organism evidence="5 6">
    <name type="scientific">Sanguibacter suaedae</name>
    <dbReference type="NCBI Taxonomy" id="2795737"/>
    <lineage>
        <taxon>Bacteria</taxon>
        <taxon>Bacillati</taxon>
        <taxon>Actinomycetota</taxon>
        <taxon>Actinomycetes</taxon>
        <taxon>Micrococcales</taxon>
        <taxon>Sanguibacteraceae</taxon>
        <taxon>Sanguibacter</taxon>
    </lineage>
</organism>
<dbReference type="Pfam" id="PF13439">
    <property type="entry name" value="Glyco_transf_4"/>
    <property type="match status" value="1"/>
</dbReference>
<dbReference type="PANTHER" id="PTHR12526">
    <property type="entry name" value="GLYCOSYLTRANSFERASE"/>
    <property type="match status" value="1"/>
</dbReference>
<evidence type="ECO:0000313" key="5">
    <source>
        <dbReference type="EMBL" id="MBI9114760.1"/>
    </source>
</evidence>
<proteinExistence type="predicted"/>